<accession>A0A0A9AN80</accession>
<reference evidence="1" key="1">
    <citation type="submission" date="2014-09" db="EMBL/GenBank/DDBJ databases">
        <authorList>
            <person name="Magalhaes I.L.F."/>
            <person name="Oliveira U."/>
            <person name="Santos F.R."/>
            <person name="Vidigal T.H.D.A."/>
            <person name="Brescovit A.D."/>
            <person name="Santos A.J."/>
        </authorList>
    </citation>
    <scope>NUCLEOTIDE SEQUENCE</scope>
    <source>
        <tissue evidence="1">Shoot tissue taken approximately 20 cm above the soil surface</tissue>
    </source>
</reference>
<reference evidence="1" key="2">
    <citation type="journal article" date="2015" name="Data Brief">
        <title>Shoot transcriptome of the giant reed, Arundo donax.</title>
        <authorList>
            <person name="Barrero R.A."/>
            <person name="Guerrero F.D."/>
            <person name="Moolhuijzen P."/>
            <person name="Goolsby J.A."/>
            <person name="Tidwell J."/>
            <person name="Bellgard S.E."/>
            <person name="Bellgard M.I."/>
        </authorList>
    </citation>
    <scope>NUCLEOTIDE SEQUENCE</scope>
    <source>
        <tissue evidence="1">Shoot tissue taken approximately 20 cm above the soil surface</tissue>
    </source>
</reference>
<dbReference type="EMBL" id="GBRH01247500">
    <property type="protein sequence ID" value="JAD50395.1"/>
    <property type="molecule type" value="Transcribed_RNA"/>
</dbReference>
<sequence>MRYLNRHYQLNLYPTNLSPFVIPFCDL</sequence>
<proteinExistence type="predicted"/>
<dbReference type="AlphaFoldDB" id="A0A0A9AN80"/>
<organism evidence="1">
    <name type="scientific">Arundo donax</name>
    <name type="common">Giant reed</name>
    <name type="synonym">Donax arundinaceus</name>
    <dbReference type="NCBI Taxonomy" id="35708"/>
    <lineage>
        <taxon>Eukaryota</taxon>
        <taxon>Viridiplantae</taxon>
        <taxon>Streptophyta</taxon>
        <taxon>Embryophyta</taxon>
        <taxon>Tracheophyta</taxon>
        <taxon>Spermatophyta</taxon>
        <taxon>Magnoliopsida</taxon>
        <taxon>Liliopsida</taxon>
        <taxon>Poales</taxon>
        <taxon>Poaceae</taxon>
        <taxon>PACMAD clade</taxon>
        <taxon>Arundinoideae</taxon>
        <taxon>Arundineae</taxon>
        <taxon>Arundo</taxon>
    </lineage>
</organism>
<evidence type="ECO:0000313" key="1">
    <source>
        <dbReference type="EMBL" id="JAD50395.1"/>
    </source>
</evidence>
<name>A0A0A9AN80_ARUDO</name>
<protein>
    <submittedName>
        <fullName evidence="1">Uncharacterized protein</fullName>
    </submittedName>
</protein>